<keyword evidence="7" id="KW-1185">Reference proteome</keyword>
<evidence type="ECO:0000256" key="2">
    <source>
        <dbReference type="ARBA" id="ARBA00022974"/>
    </source>
</evidence>
<keyword evidence="4" id="KW-0472">Membrane</keyword>
<feature type="chain" id="PRO_5034629324" evidence="5">
    <location>
        <begin position="23"/>
        <end position="250"/>
    </location>
</feature>
<keyword evidence="5" id="KW-0732">Signal</keyword>
<keyword evidence="4" id="KW-1133">Transmembrane helix</keyword>
<dbReference type="PROSITE" id="PS50213">
    <property type="entry name" value="FAS1"/>
    <property type="match status" value="1"/>
</dbReference>
<dbReference type="PANTHER" id="PTHR36069:SF1">
    <property type="entry name" value="EXPRESSED PROTEIN"/>
    <property type="match status" value="1"/>
</dbReference>
<feature type="compositionally biased region" description="Pro residues" evidence="3">
    <location>
        <begin position="167"/>
        <end position="191"/>
    </location>
</feature>
<keyword evidence="4" id="KW-0812">Transmembrane</keyword>
<dbReference type="InterPro" id="IPR053339">
    <property type="entry name" value="FAS1_domain_protein"/>
</dbReference>
<dbReference type="SMART" id="SM00554">
    <property type="entry name" value="FAS1"/>
    <property type="match status" value="1"/>
</dbReference>
<feature type="domain" description="FAS1" evidence="6">
    <location>
        <begin position="29"/>
        <end position="157"/>
    </location>
</feature>
<evidence type="ECO:0000256" key="1">
    <source>
        <dbReference type="ARBA" id="ARBA00007843"/>
    </source>
</evidence>
<dbReference type="Proteomes" id="UP000827889">
    <property type="component" value="Chromosome 7"/>
</dbReference>
<dbReference type="RefSeq" id="XP_030535714.1">
    <property type="nucleotide sequence ID" value="XM_030679854.2"/>
</dbReference>
<protein>
    <submittedName>
        <fullName evidence="8">FAS1 domain-containing protein SELMODRAFT_448915</fullName>
    </submittedName>
</protein>
<gene>
    <name evidence="8" type="primary">LOC115744597</name>
</gene>
<dbReference type="OrthoDB" id="1934418at2759"/>
<dbReference type="PANTHER" id="PTHR36069">
    <property type="entry name" value="EXPRESSED PROTEIN-RELATED"/>
    <property type="match status" value="1"/>
</dbReference>
<dbReference type="InterPro" id="IPR036378">
    <property type="entry name" value="FAS1_dom_sf"/>
</dbReference>
<evidence type="ECO:0000256" key="5">
    <source>
        <dbReference type="SAM" id="SignalP"/>
    </source>
</evidence>
<evidence type="ECO:0000313" key="7">
    <source>
        <dbReference type="Proteomes" id="UP000827889"/>
    </source>
</evidence>
<evidence type="ECO:0000313" key="8">
    <source>
        <dbReference type="RefSeq" id="XP_030535714.1"/>
    </source>
</evidence>
<dbReference type="InterPro" id="IPR000782">
    <property type="entry name" value="FAS1_domain"/>
</dbReference>
<organism evidence="7 8">
    <name type="scientific">Rhodamnia argentea</name>
    <dbReference type="NCBI Taxonomy" id="178133"/>
    <lineage>
        <taxon>Eukaryota</taxon>
        <taxon>Viridiplantae</taxon>
        <taxon>Streptophyta</taxon>
        <taxon>Embryophyta</taxon>
        <taxon>Tracheophyta</taxon>
        <taxon>Spermatophyta</taxon>
        <taxon>Magnoliopsida</taxon>
        <taxon>eudicotyledons</taxon>
        <taxon>Gunneridae</taxon>
        <taxon>Pentapetalae</taxon>
        <taxon>rosids</taxon>
        <taxon>malvids</taxon>
        <taxon>Myrtales</taxon>
        <taxon>Myrtaceae</taxon>
        <taxon>Myrtoideae</taxon>
        <taxon>Myrteae</taxon>
        <taxon>Australasian group</taxon>
        <taxon>Rhodamnia</taxon>
    </lineage>
</organism>
<feature type="transmembrane region" description="Helical" evidence="4">
    <location>
        <begin position="44"/>
        <end position="66"/>
    </location>
</feature>
<name>A0A8B8PLV8_9MYRT</name>
<comment type="similarity">
    <text evidence="1">Belongs to the fasciclin-like AGP family.</text>
</comment>
<dbReference type="Pfam" id="PF02469">
    <property type="entry name" value="Fasciclin"/>
    <property type="match status" value="1"/>
</dbReference>
<accession>A0A8B8PLV8</accession>
<reference evidence="8" key="1">
    <citation type="submission" date="2025-08" db="UniProtKB">
        <authorList>
            <consortium name="RefSeq"/>
        </authorList>
    </citation>
    <scope>IDENTIFICATION</scope>
    <source>
        <tissue evidence="8">Leaf</tissue>
    </source>
</reference>
<dbReference type="SUPFAM" id="SSF82153">
    <property type="entry name" value="FAS1 domain"/>
    <property type="match status" value="1"/>
</dbReference>
<dbReference type="GeneID" id="115744597"/>
<feature type="region of interest" description="Disordered" evidence="3">
    <location>
        <begin position="164"/>
        <end position="219"/>
    </location>
</feature>
<feature type="signal peptide" evidence="5">
    <location>
        <begin position="1"/>
        <end position="22"/>
    </location>
</feature>
<feature type="compositionally biased region" description="Low complexity" evidence="3">
    <location>
        <begin position="197"/>
        <end position="211"/>
    </location>
</feature>
<evidence type="ECO:0000256" key="3">
    <source>
        <dbReference type="SAM" id="MobiDB-lite"/>
    </source>
</evidence>
<proteinExistence type="inferred from homology"/>
<evidence type="ECO:0000259" key="6">
    <source>
        <dbReference type="PROSITE" id="PS50213"/>
    </source>
</evidence>
<keyword evidence="2" id="KW-0654">Proteoglycan</keyword>
<dbReference type="KEGG" id="rarg:115744597"/>
<dbReference type="Gene3D" id="2.30.180.10">
    <property type="entry name" value="FAS1 domain"/>
    <property type="match status" value="1"/>
</dbReference>
<dbReference type="AlphaFoldDB" id="A0A8B8PLV8"/>
<keyword evidence="2" id="KW-0325">Glycoprotein</keyword>
<sequence>MATFRALFILLVALTKHSLAAARSNSLRNPHLLAAIEEMKQANYFSFVMLINMSPPMLLVGNLTFFMPDDRMLSRIVLPTDEVSGFVLRHSIPKPLLFDYLEHIPTGSLIPTSVPGNMVRINNEGRRSFFLDNVRITQPNVCVAGSSIRCHGIDGVLLPVTNVTESPSPPCPRNPANPTAMPTPPPPPPPVSDVMQPLSSASPKSALAASPFTPPEKSACSRRLGAEGLAKSVLTGIMVSAMMEFLRNSS</sequence>
<evidence type="ECO:0000256" key="4">
    <source>
        <dbReference type="SAM" id="Phobius"/>
    </source>
</evidence>